<organism evidence="3 4">
    <name type="scientific">Liquorilactobacillus sucicola DSM 21376 = JCM 15457</name>
    <dbReference type="NCBI Taxonomy" id="1423806"/>
    <lineage>
        <taxon>Bacteria</taxon>
        <taxon>Bacillati</taxon>
        <taxon>Bacillota</taxon>
        <taxon>Bacilli</taxon>
        <taxon>Lactobacillales</taxon>
        <taxon>Lactobacillaceae</taxon>
        <taxon>Liquorilactobacillus</taxon>
    </lineage>
</organism>
<dbReference type="PATRIC" id="fig|1423806.3.peg.174"/>
<dbReference type="GO" id="GO:0002161">
    <property type="term" value="F:aminoacyl-tRNA deacylase activity"/>
    <property type="evidence" value="ECO:0007669"/>
    <property type="project" value="InterPro"/>
</dbReference>
<protein>
    <submittedName>
        <fullName evidence="3">EbsC YbaK protein</fullName>
    </submittedName>
</protein>
<dbReference type="GO" id="GO:0006412">
    <property type="term" value="P:translation"/>
    <property type="evidence" value="ECO:0007669"/>
    <property type="project" value="UniProtKB-KW"/>
</dbReference>
<keyword evidence="4" id="KW-1185">Reference proteome</keyword>
<dbReference type="InterPro" id="IPR007214">
    <property type="entry name" value="YbaK/aa-tRNA-synth-assoc-dom"/>
</dbReference>
<reference evidence="3 4" key="1">
    <citation type="journal article" date="2015" name="Genome Announc.">
        <title>Expanding the biotechnology potential of lactobacilli through comparative genomics of 213 strains and associated genera.</title>
        <authorList>
            <person name="Sun Z."/>
            <person name="Harris H.M."/>
            <person name="McCann A."/>
            <person name="Guo C."/>
            <person name="Argimon S."/>
            <person name="Zhang W."/>
            <person name="Yang X."/>
            <person name="Jeffery I.B."/>
            <person name="Cooney J.C."/>
            <person name="Kagawa T.F."/>
            <person name="Liu W."/>
            <person name="Song Y."/>
            <person name="Salvetti E."/>
            <person name="Wrobel A."/>
            <person name="Rasinkangas P."/>
            <person name="Parkhill J."/>
            <person name="Rea M.C."/>
            <person name="O'Sullivan O."/>
            <person name="Ritari J."/>
            <person name="Douillard F.P."/>
            <person name="Paul Ross R."/>
            <person name="Yang R."/>
            <person name="Briner A.E."/>
            <person name="Felis G.E."/>
            <person name="de Vos W.M."/>
            <person name="Barrangou R."/>
            <person name="Klaenhammer T.R."/>
            <person name="Caufield P.W."/>
            <person name="Cui Y."/>
            <person name="Zhang H."/>
            <person name="O'Toole P.W."/>
        </authorList>
    </citation>
    <scope>NUCLEOTIDE SEQUENCE [LARGE SCALE GENOMIC DNA]</scope>
    <source>
        <strain evidence="3 4">DSM 21376</strain>
    </source>
</reference>
<dbReference type="Pfam" id="PF04073">
    <property type="entry name" value="tRNA_edit"/>
    <property type="match status" value="1"/>
</dbReference>
<dbReference type="STRING" id="1423806.FD15_GL000171"/>
<name>A0A023CZ70_9LACO</name>
<gene>
    <name evidence="3" type="ORF">FD15_GL000171</name>
</gene>
<dbReference type="Proteomes" id="UP000050961">
    <property type="component" value="Unassembled WGS sequence"/>
</dbReference>
<evidence type="ECO:0000259" key="2">
    <source>
        <dbReference type="Pfam" id="PF04073"/>
    </source>
</evidence>
<evidence type="ECO:0000256" key="1">
    <source>
        <dbReference type="ARBA" id="ARBA00022917"/>
    </source>
</evidence>
<sequence length="153" mass="17169">MSLIDLKNELSYHRLKDRYLDLPATGATVNEAAEVLHVDPDAIAKSLVLNVNQQPIVIVLSDNARLDNHRFKDEFQIRPRLLSPNAVQRETGYPVGGVNPIGLENDLPVYFDTSLKGLEWLYPAAGDEYHALKLTLDELSELSHPVRWVAVSK</sequence>
<dbReference type="eggNOG" id="COG2606">
    <property type="taxonomic scope" value="Bacteria"/>
</dbReference>
<accession>A0A023CZ70</accession>
<dbReference type="SUPFAM" id="SSF55826">
    <property type="entry name" value="YbaK/ProRS associated domain"/>
    <property type="match status" value="1"/>
</dbReference>
<dbReference type="AlphaFoldDB" id="A0A023CZ70"/>
<dbReference type="PANTHER" id="PTHR30411:SF1">
    <property type="entry name" value="CYTOPLASMIC PROTEIN"/>
    <property type="match status" value="1"/>
</dbReference>
<dbReference type="RefSeq" id="WP_034989588.1">
    <property type="nucleotide sequence ID" value="NZ_AYZF01000008.1"/>
</dbReference>
<dbReference type="OrthoDB" id="9798760at2"/>
<dbReference type="PANTHER" id="PTHR30411">
    <property type="entry name" value="CYTOPLASMIC PROTEIN"/>
    <property type="match status" value="1"/>
</dbReference>
<dbReference type="CDD" id="cd04333">
    <property type="entry name" value="ProX_deacylase"/>
    <property type="match status" value="1"/>
</dbReference>
<dbReference type="EMBL" id="AYZF01000008">
    <property type="protein sequence ID" value="KRN06623.1"/>
    <property type="molecule type" value="Genomic_DNA"/>
</dbReference>
<dbReference type="InterPro" id="IPR036754">
    <property type="entry name" value="YbaK/aa-tRNA-synt-asso_dom_sf"/>
</dbReference>
<keyword evidence="1" id="KW-0648">Protein biosynthesis</keyword>
<evidence type="ECO:0000313" key="3">
    <source>
        <dbReference type="EMBL" id="KRN06623.1"/>
    </source>
</evidence>
<evidence type="ECO:0000313" key="4">
    <source>
        <dbReference type="Proteomes" id="UP000050961"/>
    </source>
</evidence>
<feature type="domain" description="YbaK/aminoacyl-tRNA synthetase-associated" evidence="2">
    <location>
        <begin position="26"/>
        <end position="141"/>
    </location>
</feature>
<dbReference type="Gene3D" id="3.90.960.10">
    <property type="entry name" value="YbaK/aminoacyl-tRNA synthetase-associated domain"/>
    <property type="match status" value="1"/>
</dbReference>
<comment type="caution">
    <text evidence="3">The sequence shown here is derived from an EMBL/GenBank/DDBJ whole genome shotgun (WGS) entry which is preliminary data.</text>
</comment>
<proteinExistence type="predicted"/>